<name>A0ABY8DST2_9LACO</name>
<dbReference type="PROSITE" id="PS51094">
    <property type="entry name" value="PTS_EIIA_TYPE_2"/>
    <property type="match status" value="1"/>
</dbReference>
<proteinExistence type="predicted"/>
<dbReference type="Gene3D" id="3.40.930.10">
    <property type="entry name" value="Mannitol-specific EII, Chain A"/>
    <property type="match status" value="1"/>
</dbReference>
<dbReference type="InterPro" id="IPR016152">
    <property type="entry name" value="PTrfase/Anion_transptr"/>
</dbReference>
<gene>
    <name evidence="2" type="ORF">LHUE1_001490</name>
</gene>
<dbReference type="Proteomes" id="UP001220228">
    <property type="component" value="Chromosome"/>
</dbReference>
<dbReference type="EMBL" id="CP120687">
    <property type="protein sequence ID" value="WFB38033.1"/>
    <property type="molecule type" value="Genomic_DNA"/>
</dbReference>
<dbReference type="PANTHER" id="PTHR47738:SF3">
    <property type="entry name" value="PHOSPHOTRANSFERASE SYSTEM MANNITOL_FRUCTOSE-SPECIFIC IIA DOMAIN CONTAINING PROTEIN"/>
    <property type="match status" value="1"/>
</dbReference>
<dbReference type="PANTHER" id="PTHR47738">
    <property type="entry name" value="PTS SYSTEM FRUCTOSE-LIKE EIIA COMPONENT-RELATED"/>
    <property type="match status" value="1"/>
</dbReference>
<evidence type="ECO:0000259" key="1">
    <source>
        <dbReference type="PROSITE" id="PS51094"/>
    </source>
</evidence>
<keyword evidence="2" id="KW-0762">Sugar transport</keyword>
<protein>
    <submittedName>
        <fullName evidence="2">PTS sugar transporter subunit IIA</fullName>
    </submittedName>
</protein>
<dbReference type="SUPFAM" id="SSF55804">
    <property type="entry name" value="Phoshotransferase/anion transport protein"/>
    <property type="match status" value="1"/>
</dbReference>
<keyword evidence="3" id="KW-1185">Reference proteome</keyword>
<reference evidence="2 3" key="1">
    <citation type="submission" date="2023-03" db="EMBL/GenBank/DDBJ databases">
        <authorList>
            <person name="Ruckert-Reed C."/>
        </authorList>
    </citation>
    <scope>NUCLEOTIDE SEQUENCE [LARGE SCALE GENOMIC DNA]</scope>
    <source>
        <strain evidence="2 3">DSM 115425</strain>
    </source>
</reference>
<feature type="domain" description="PTS EIIA type-2" evidence="1">
    <location>
        <begin position="4"/>
        <end position="150"/>
    </location>
</feature>
<dbReference type="InterPro" id="IPR051541">
    <property type="entry name" value="PTS_SugarTrans_NitroReg"/>
</dbReference>
<keyword evidence="2" id="KW-0813">Transport</keyword>
<dbReference type="RefSeq" id="WP_049170715.1">
    <property type="nucleotide sequence ID" value="NZ_CP120687.1"/>
</dbReference>
<dbReference type="CDD" id="cd00211">
    <property type="entry name" value="PTS_IIA_fru"/>
    <property type="match status" value="1"/>
</dbReference>
<accession>A0ABY8DST2</accession>
<dbReference type="Pfam" id="PF00359">
    <property type="entry name" value="PTS_EIIA_2"/>
    <property type="match status" value="1"/>
</dbReference>
<evidence type="ECO:0000313" key="3">
    <source>
        <dbReference type="Proteomes" id="UP001220228"/>
    </source>
</evidence>
<dbReference type="InterPro" id="IPR002178">
    <property type="entry name" value="PTS_EIIA_type-2_dom"/>
</dbReference>
<sequence>MYESMFSKELIDLNNPSTSSRELFDSVASVAHDKGYARKDYGKGLIDREAKFPTGLMFPSLKIALPHVDPEFVLKPFIYVVKTNTPIGWKQMGDMKPMSTSNFLFLGIKEPSKQVGLLAQIMSAFKDQEFVKEFLKTTDETKMYHLLSEQFTKISVN</sequence>
<evidence type="ECO:0000313" key="2">
    <source>
        <dbReference type="EMBL" id="WFB38033.1"/>
    </source>
</evidence>
<organism evidence="2 3">
    <name type="scientific">Lacticaseibacillus huelsenbergensis</name>
    <dbReference type="NCBI Taxonomy" id="3035291"/>
    <lineage>
        <taxon>Bacteria</taxon>
        <taxon>Bacillati</taxon>
        <taxon>Bacillota</taxon>
        <taxon>Bacilli</taxon>
        <taxon>Lactobacillales</taxon>
        <taxon>Lactobacillaceae</taxon>
        <taxon>Lacticaseibacillus</taxon>
    </lineage>
</organism>